<keyword evidence="3" id="KW-1185">Reference proteome</keyword>
<protein>
    <recommendedName>
        <fullName evidence="4">YjbH domain-containing protein</fullName>
    </recommendedName>
</protein>
<evidence type="ECO:0008006" key="4">
    <source>
        <dbReference type="Google" id="ProtNLM"/>
    </source>
</evidence>
<evidence type="ECO:0000313" key="3">
    <source>
        <dbReference type="Proteomes" id="UP000479293"/>
    </source>
</evidence>
<evidence type="ECO:0000256" key="1">
    <source>
        <dbReference type="SAM" id="SignalP"/>
    </source>
</evidence>
<feature type="signal peptide" evidence="1">
    <location>
        <begin position="1"/>
        <end position="20"/>
    </location>
</feature>
<proteinExistence type="predicted"/>
<accession>A0A7C9BDJ2</accession>
<evidence type="ECO:0000313" key="2">
    <source>
        <dbReference type="EMBL" id="MPR32143.1"/>
    </source>
</evidence>
<feature type="chain" id="PRO_5029018228" description="YjbH domain-containing protein" evidence="1">
    <location>
        <begin position="21"/>
        <end position="371"/>
    </location>
</feature>
<reference evidence="2 3" key="1">
    <citation type="submission" date="2019-10" db="EMBL/GenBank/DDBJ databases">
        <title>Draft Genome Sequence of Cytophagaceae sp. SJW1-29.</title>
        <authorList>
            <person name="Choi A."/>
        </authorList>
    </citation>
    <scope>NUCLEOTIDE SEQUENCE [LARGE SCALE GENOMIC DNA]</scope>
    <source>
        <strain evidence="2 3">SJW1-29</strain>
    </source>
</reference>
<dbReference type="InterPro" id="IPR010344">
    <property type="entry name" value="YbjH"/>
</dbReference>
<dbReference type="AlphaFoldDB" id="A0A7C9BDJ2"/>
<dbReference type="Proteomes" id="UP000479293">
    <property type="component" value="Unassembled WGS sequence"/>
</dbReference>
<dbReference type="EMBL" id="WHLY01000002">
    <property type="protein sequence ID" value="MPR32143.1"/>
    <property type="molecule type" value="Genomic_DNA"/>
</dbReference>
<sequence length="371" mass="42690">MEKSVSLLPFLLCLLQGVFAQDKSAREGEMENVSRDSTGAFYEQRLYRNPLEGLVRMRPAGGNNTNLIPLIQGVSVGVYRLADSLSYRPLTSQERQAYRQNYRFRPWNYLLDFRLQPEVIANFGNPTQTVQAMISLMLQSQVYLWPGMALNFGVLFPVMNNLDGRPKSIRPAPLYLNQFLALPGDHYISASAGLFRSDRYGLNVQYQHANLNARWTYGFEAGLTGFYYYPKGGIYYTNPDELLLLGNVAYRFNRFDFTTKLTAGRYLDGDWGARMDLVRQFANVEIALFAIATQNGSTLGFNFAVPIPPGKIARLGPTRLRTTEEFRWEYAYARGYGIGNRYRLGYQLDERLRQYHHSYLANQWRRLQQTD</sequence>
<organism evidence="2 3">
    <name type="scientific">Salmonirosea aquatica</name>
    <dbReference type="NCBI Taxonomy" id="2654236"/>
    <lineage>
        <taxon>Bacteria</taxon>
        <taxon>Pseudomonadati</taxon>
        <taxon>Bacteroidota</taxon>
        <taxon>Cytophagia</taxon>
        <taxon>Cytophagales</taxon>
        <taxon>Spirosomataceae</taxon>
        <taxon>Salmonirosea</taxon>
    </lineage>
</organism>
<comment type="caution">
    <text evidence="2">The sequence shown here is derived from an EMBL/GenBank/DDBJ whole genome shotgun (WGS) entry which is preliminary data.</text>
</comment>
<gene>
    <name evidence="2" type="ORF">GBK04_01970</name>
</gene>
<keyword evidence="1" id="KW-0732">Signal</keyword>
<dbReference type="RefSeq" id="WP_152756389.1">
    <property type="nucleotide sequence ID" value="NZ_WHLY01000002.1"/>
</dbReference>
<name>A0A7C9BDJ2_9BACT</name>
<dbReference type="Pfam" id="PF06082">
    <property type="entry name" value="YjbH"/>
    <property type="match status" value="1"/>
</dbReference>